<feature type="signal peptide" evidence="3">
    <location>
        <begin position="1"/>
        <end position="18"/>
    </location>
</feature>
<evidence type="ECO:0000313" key="5">
    <source>
        <dbReference type="EMBL" id="MCJ2188852.1"/>
    </source>
</evidence>
<keyword evidence="1 3" id="KW-0732">Signal</keyword>
<evidence type="ECO:0000256" key="2">
    <source>
        <dbReference type="SAM" id="MobiDB-lite"/>
    </source>
</evidence>
<dbReference type="InterPro" id="IPR049712">
    <property type="entry name" value="Poly_export"/>
</dbReference>
<accession>A0ABT0BUZ4</accession>
<dbReference type="PANTHER" id="PTHR33619">
    <property type="entry name" value="POLYSACCHARIDE EXPORT PROTEIN GFCE-RELATED"/>
    <property type="match status" value="1"/>
</dbReference>
<protein>
    <submittedName>
        <fullName evidence="5">Polysaccharide biosynthesis/export family protein</fullName>
    </submittedName>
</protein>
<proteinExistence type="predicted"/>
<dbReference type="PROSITE" id="PS51257">
    <property type="entry name" value="PROKAR_LIPOPROTEIN"/>
    <property type="match status" value="1"/>
</dbReference>
<gene>
    <name evidence="5" type="ORF">MTR66_18785</name>
</gene>
<dbReference type="Gene3D" id="3.10.560.10">
    <property type="entry name" value="Outer membrane lipoprotein wza domain like"/>
    <property type="match status" value="1"/>
</dbReference>
<dbReference type="PANTHER" id="PTHR33619:SF3">
    <property type="entry name" value="POLYSACCHARIDE EXPORT PROTEIN GFCE-RELATED"/>
    <property type="match status" value="1"/>
</dbReference>
<dbReference type="RefSeq" id="WP_243923809.1">
    <property type="nucleotide sequence ID" value="NZ_JALHLG010000049.1"/>
</dbReference>
<comment type="caution">
    <text evidence="5">The sequence shown here is derived from an EMBL/GenBank/DDBJ whole genome shotgun (WGS) entry which is preliminary data.</text>
</comment>
<feature type="chain" id="PRO_5046820033" evidence="3">
    <location>
        <begin position="19"/>
        <end position="404"/>
    </location>
</feature>
<feature type="compositionally biased region" description="Basic and acidic residues" evidence="2">
    <location>
        <begin position="177"/>
        <end position="186"/>
    </location>
</feature>
<keyword evidence="6" id="KW-1185">Reference proteome</keyword>
<dbReference type="Pfam" id="PF02563">
    <property type="entry name" value="Poly_export"/>
    <property type="match status" value="1"/>
</dbReference>
<name>A0ABT0BUZ4_9SPHN</name>
<sequence length="404" mass="42382">MTVRFGLWAKLIAPWALAAMLGGCVAGPAPRNYSGAAWMPEQEGPRNPAPQCLGQPSAPPENFLSGQEIPARMLRDAPVLLAPGDRLRIAVVGDSDDISGVYVIGKGGVLDLPGLAPVAARALTVRALEARLREALLRARLVQPLARVVEVRLIESGGVSVSVSGAVFQPGTVRAGERASEDRVGQREGMASGDDNPGRTLSTALRAAGGIRPDADIHRIYLVRGGQWARIDLGNTLTGAGLAEVQLTVGDRIFVASTGCFNEKLVRPSAVTAPGIRVFMSNLSRSAASNASAAIGKETTSLPYGTRFLQGLVSANCVGGSAMNAHRRAVLISRNPVNGRSIVVERKVEELVRGADRDAWDPFLMPGDAIACYDSRAMNFRDAVTTLGDAIGAATPALLLEKGL</sequence>
<dbReference type="EMBL" id="JALHLG010000049">
    <property type="protein sequence ID" value="MCJ2188852.1"/>
    <property type="molecule type" value="Genomic_DNA"/>
</dbReference>
<feature type="region of interest" description="Disordered" evidence="2">
    <location>
        <begin position="177"/>
        <end position="201"/>
    </location>
</feature>
<dbReference type="Proteomes" id="UP001202281">
    <property type="component" value="Unassembled WGS sequence"/>
</dbReference>
<evidence type="ECO:0000256" key="1">
    <source>
        <dbReference type="ARBA" id="ARBA00022729"/>
    </source>
</evidence>
<dbReference type="InterPro" id="IPR003715">
    <property type="entry name" value="Poly_export_N"/>
</dbReference>
<organism evidence="5 6">
    <name type="scientific">Novosphingobium beihaiensis</name>
    <dbReference type="NCBI Taxonomy" id="2930389"/>
    <lineage>
        <taxon>Bacteria</taxon>
        <taxon>Pseudomonadati</taxon>
        <taxon>Pseudomonadota</taxon>
        <taxon>Alphaproteobacteria</taxon>
        <taxon>Sphingomonadales</taxon>
        <taxon>Sphingomonadaceae</taxon>
        <taxon>Novosphingobium</taxon>
    </lineage>
</organism>
<evidence type="ECO:0000256" key="3">
    <source>
        <dbReference type="SAM" id="SignalP"/>
    </source>
</evidence>
<feature type="domain" description="Polysaccharide export protein N-terminal" evidence="4">
    <location>
        <begin position="78"/>
        <end position="146"/>
    </location>
</feature>
<evidence type="ECO:0000313" key="6">
    <source>
        <dbReference type="Proteomes" id="UP001202281"/>
    </source>
</evidence>
<evidence type="ECO:0000259" key="4">
    <source>
        <dbReference type="Pfam" id="PF02563"/>
    </source>
</evidence>
<reference evidence="5 6" key="1">
    <citation type="submission" date="2022-04" db="EMBL/GenBank/DDBJ databases">
        <title>Identification of a novel bacterium isolated from mangrove sediments.</title>
        <authorList>
            <person name="Pan X."/>
        </authorList>
    </citation>
    <scope>NUCLEOTIDE SEQUENCE [LARGE SCALE GENOMIC DNA]</scope>
    <source>
        <strain evidence="5 6">B2638</strain>
    </source>
</reference>